<keyword evidence="4" id="KW-0460">Magnesium</keyword>
<reference evidence="5 6" key="1">
    <citation type="submission" date="2016-10" db="EMBL/GenBank/DDBJ databases">
        <authorList>
            <person name="de Groot N.N."/>
        </authorList>
    </citation>
    <scope>NUCLEOTIDE SEQUENCE [LARGE SCALE GENOMIC DNA]</scope>
    <source>
        <strain evidence="5 6">A52C2</strain>
    </source>
</reference>
<dbReference type="OrthoDB" id="9797743at2"/>
<dbReference type="STRING" id="1855383.SAMN05216548_101213"/>
<evidence type="ECO:0000256" key="3">
    <source>
        <dbReference type="ARBA" id="ARBA00022723"/>
    </source>
</evidence>
<organism evidence="5 6">
    <name type="scientific">Faunimonas pinastri</name>
    <dbReference type="NCBI Taxonomy" id="1855383"/>
    <lineage>
        <taxon>Bacteria</taxon>
        <taxon>Pseudomonadati</taxon>
        <taxon>Pseudomonadota</taxon>
        <taxon>Alphaproteobacteria</taxon>
        <taxon>Hyphomicrobiales</taxon>
        <taxon>Afifellaceae</taxon>
        <taxon>Faunimonas</taxon>
    </lineage>
</organism>
<proteinExistence type="inferred from homology"/>
<evidence type="ECO:0000256" key="2">
    <source>
        <dbReference type="ARBA" id="ARBA00006171"/>
    </source>
</evidence>
<comment type="cofactor">
    <cofactor evidence="1">
        <name>Mg(2+)</name>
        <dbReference type="ChEBI" id="CHEBI:18420"/>
    </cofactor>
</comment>
<dbReference type="InterPro" id="IPR036412">
    <property type="entry name" value="HAD-like_sf"/>
</dbReference>
<dbReference type="AlphaFoldDB" id="A0A1H8ZPY6"/>
<gene>
    <name evidence="5" type="ORF">SAMN05216548_101213</name>
</gene>
<keyword evidence="6" id="KW-1185">Reference proteome</keyword>
<dbReference type="Gene3D" id="3.40.50.1000">
    <property type="entry name" value="HAD superfamily/HAD-like"/>
    <property type="match status" value="1"/>
</dbReference>
<dbReference type="InterPro" id="IPR006439">
    <property type="entry name" value="HAD-SF_hydro_IA"/>
</dbReference>
<dbReference type="InterPro" id="IPR051600">
    <property type="entry name" value="Beta-PGM-like"/>
</dbReference>
<dbReference type="RefSeq" id="WP_092494735.1">
    <property type="nucleotide sequence ID" value="NZ_FOFG01000001.1"/>
</dbReference>
<accession>A0A1H8ZPY6</accession>
<sequence>MLIIFDCDGVLVDSEILAAKVDAEILTEIGYEISAVEVSHRFAGLTNEQIFKIIGVEMGIEIPEEKVREAERRVDARLDAELEPVAGVQEMLDMLDDPRCICSNSRSDRLRLSLTRTGLYDRFRPYIYSAREVAEGRPKPAPDVYLYGAAQFDSSPADTIVIEDSVHGVHGATTAGMRVIGFTGASHSWPGHADALTEAGAVTVINRLAELPATIEALKAWNPQAV</sequence>
<dbReference type="PANTHER" id="PTHR46193:SF10">
    <property type="entry name" value="6-PHOSPHOGLUCONATE PHOSPHATASE"/>
    <property type="match status" value="1"/>
</dbReference>
<dbReference type="SUPFAM" id="SSF56784">
    <property type="entry name" value="HAD-like"/>
    <property type="match status" value="1"/>
</dbReference>
<dbReference type="SFLD" id="SFLDS00003">
    <property type="entry name" value="Haloacid_Dehalogenase"/>
    <property type="match status" value="1"/>
</dbReference>
<dbReference type="InterPro" id="IPR023214">
    <property type="entry name" value="HAD_sf"/>
</dbReference>
<dbReference type="PANTHER" id="PTHR46193">
    <property type="entry name" value="6-PHOSPHOGLUCONATE PHOSPHATASE"/>
    <property type="match status" value="1"/>
</dbReference>
<evidence type="ECO:0000256" key="1">
    <source>
        <dbReference type="ARBA" id="ARBA00001946"/>
    </source>
</evidence>
<keyword evidence="3" id="KW-0479">Metal-binding</keyword>
<dbReference type="SFLD" id="SFLDG01129">
    <property type="entry name" value="C1.5:_HAD__Beta-PGM__Phosphata"/>
    <property type="match status" value="1"/>
</dbReference>
<dbReference type="GO" id="GO:0046872">
    <property type="term" value="F:metal ion binding"/>
    <property type="evidence" value="ECO:0007669"/>
    <property type="project" value="UniProtKB-KW"/>
</dbReference>
<dbReference type="NCBIfam" id="TIGR01509">
    <property type="entry name" value="HAD-SF-IA-v3"/>
    <property type="match status" value="1"/>
</dbReference>
<dbReference type="GO" id="GO:0003824">
    <property type="term" value="F:catalytic activity"/>
    <property type="evidence" value="ECO:0007669"/>
    <property type="project" value="UniProtKB-ARBA"/>
</dbReference>
<dbReference type="InterPro" id="IPR041492">
    <property type="entry name" value="HAD_2"/>
</dbReference>
<comment type="similarity">
    <text evidence="2">Belongs to the HAD-like hydrolase superfamily. CbbY/CbbZ/Gph/YieH family.</text>
</comment>
<evidence type="ECO:0000313" key="6">
    <source>
        <dbReference type="Proteomes" id="UP000199647"/>
    </source>
</evidence>
<dbReference type="Proteomes" id="UP000199647">
    <property type="component" value="Unassembled WGS sequence"/>
</dbReference>
<dbReference type="InterPro" id="IPR023198">
    <property type="entry name" value="PGP-like_dom2"/>
</dbReference>
<dbReference type="Pfam" id="PF13419">
    <property type="entry name" value="HAD_2"/>
    <property type="match status" value="1"/>
</dbReference>
<name>A0A1H8ZPY6_9HYPH</name>
<protein>
    <submittedName>
        <fullName evidence="5">Haloacid dehalogenase superfamily, subfamily IA, variant 3 with third motif having DD or ED</fullName>
    </submittedName>
</protein>
<dbReference type="Gene3D" id="1.10.150.240">
    <property type="entry name" value="Putative phosphatase, domain 2"/>
    <property type="match status" value="1"/>
</dbReference>
<evidence type="ECO:0000256" key="4">
    <source>
        <dbReference type="ARBA" id="ARBA00022842"/>
    </source>
</evidence>
<dbReference type="SFLD" id="SFLDG01135">
    <property type="entry name" value="C1.5.6:_HAD__Beta-PGM__Phospha"/>
    <property type="match status" value="1"/>
</dbReference>
<dbReference type="CDD" id="cd07526">
    <property type="entry name" value="HAD_BPGM_like"/>
    <property type="match status" value="1"/>
</dbReference>
<dbReference type="EMBL" id="FOFG01000001">
    <property type="protein sequence ID" value="SEP66482.1"/>
    <property type="molecule type" value="Genomic_DNA"/>
</dbReference>
<evidence type="ECO:0000313" key="5">
    <source>
        <dbReference type="EMBL" id="SEP66482.1"/>
    </source>
</evidence>